<gene>
    <name evidence="2" type="ORF">ZHAS_00014893</name>
</gene>
<dbReference type="Proteomes" id="UP000030765">
    <property type="component" value="Unassembled WGS sequence"/>
</dbReference>
<sequence>MKRSDGGNQMYRPESAKLRPSSDGAQLCHTEEPDPRPGKEAEPIINFSSSSKITTFMQHLPHHRKMANDPAAILLKRSIRTQFATLPFPSGRRRDDAGVPSSSVSSYRLTFPLWRTLFEPVAIAGVAIWEFSNFPSTVEQTSSKRSITVQAGSHSGASRRCGHPPSPRQQKS</sequence>
<accession>A0A084W9H3</accession>
<proteinExistence type="predicted"/>
<dbReference type="AlphaFoldDB" id="A0A084W9H3"/>
<protein>
    <submittedName>
        <fullName evidence="2 3">LysR family transcriptional regulator</fullName>
    </submittedName>
</protein>
<dbReference type="VEuPathDB" id="VectorBase:ASIC014893"/>
<reference evidence="3" key="2">
    <citation type="submission" date="2020-05" db="UniProtKB">
        <authorList>
            <consortium name="EnsemblMetazoa"/>
        </authorList>
    </citation>
    <scope>IDENTIFICATION</scope>
</reference>
<feature type="compositionally biased region" description="Polar residues" evidence="1">
    <location>
        <begin position="140"/>
        <end position="156"/>
    </location>
</feature>
<name>A0A084W9H3_ANOSI</name>
<reference evidence="2 4" key="1">
    <citation type="journal article" date="2014" name="BMC Genomics">
        <title>Genome sequence of Anopheles sinensis provides insight into genetics basis of mosquito competence for malaria parasites.</title>
        <authorList>
            <person name="Zhou D."/>
            <person name="Zhang D."/>
            <person name="Ding G."/>
            <person name="Shi L."/>
            <person name="Hou Q."/>
            <person name="Ye Y."/>
            <person name="Xu Y."/>
            <person name="Zhou H."/>
            <person name="Xiong C."/>
            <person name="Li S."/>
            <person name="Yu J."/>
            <person name="Hong S."/>
            <person name="Yu X."/>
            <person name="Zou P."/>
            <person name="Chen C."/>
            <person name="Chang X."/>
            <person name="Wang W."/>
            <person name="Lv Y."/>
            <person name="Sun Y."/>
            <person name="Ma L."/>
            <person name="Shen B."/>
            <person name="Zhu C."/>
        </authorList>
    </citation>
    <scope>NUCLEOTIDE SEQUENCE [LARGE SCALE GENOMIC DNA]</scope>
</reference>
<evidence type="ECO:0000313" key="2">
    <source>
        <dbReference type="EMBL" id="KFB46867.1"/>
    </source>
</evidence>
<dbReference type="EnsemblMetazoa" id="ASIC014893-RA">
    <property type="protein sequence ID" value="ASIC014893-PA"/>
    <property type="gene ID" value="ASIC014893"/>
</dbReference>
<dbReference type="EMBL" id="KE525323">
    <property type="protein sequence ID" value="KFB46867.1"/>
    <property type="molecule type" value="Genomic_DNA"/>
</dbReference>
<dbReference type="EMBL" id="ATLV01021793">
    <property type="status" value="NOT_ANNOTATED_CDS"/>
    <property type="molecule type" value="Genomic_DNA"/>
</dbReference>
<keyword evidence="4" id="KW-1185">Reference proteome</keyword>
<evidence type="ECO:0000256" key="1">
    <source>
        <dbReference type="SAM" id="MobiDB-lite"/>
    </source>
</evidence>
<evidence type="ECO:0000313" key="3">
    <source>
        <dbReference type="EnsemblMetazoa" id="ASIC014893-PA"/>
    </source>
</evidence>
<organism evidence="2">
    <name type="scientific">Anopheles sinensis</name>
    <name type="common">Mosquito</name>
    <dbReference type="NCBI Taxonomy" id="74873"/>
    <lineage>
        <taxon>Eukaryota</taxon>
        <taxon>Metazoa</taxon>
        <taxon>Ecdysozoa</taxon>
        <taxon>Arthropoda</taxon>
        <taxon>Hexapoda</taxon>
        <taxon>Insecta</taxon>
        <taxon>Pterygota</taxon>
        <taxon>Neoptera</taxon>
        <taxon>Endopterygota</taxon>
        <taxon>Diptera</taxon>
        <taxon>Nematocera</taxon>
        <taxon>Culicoidea</taxon>
        <taxon>Culicidae</taxon>
        <taxon>Anophelinae</taxon>
        <taxon>Anopheles</taxon>
    </lineage>
</organism>
<evidence type="ECO:0000313" key="4">
    <source>
        <dbReference type="Proteomes" id="UP000030765"/>
    </source>
</evidence>
<feature type="region of interest" description="Disordered" evidence="1">
    <location>
        <begin position="140"/>
        <end position="172"/>
    </location>
</feature>
<feature type="region of interest" description="Disordered" evidence="1">
    <location>
        <begin position="1"/>
        <end position="43"/>
    </location>
</feature>
<feature type="compositionally biased region" description="Basic and acidic residues" evidence="1">
    <location>
        <begin position="29"/>
        <end position="42"/>
    </location>
</feature>